<evidence type="ECO:0000256" key="1">
    <source>
        <dbReference type="ARBA" id="ARBA00023186"/>
    </source>
</evidence>
<accession>A0A1C4F6X7</accession>
<keyword evidence="4" id="KW-1185">Reference proteome</keyword>
<dbReference type="PANTHER" id="PTHR34227:SF6">
    <property type="entry name" value="TAT PROOFREADING CHAPERONE DMSD"/>
    <property type="match status" value="1"/>
</dbReference>
<name>A0A1C4F6X7_9ENTR</name>
<dbReference type="InterPro" id="IPR026269">
    <property type="entry name" value="DmsD-type"/>
</dbReference>
<proteinExistence type="inferred from homology"/>
<evidence type="ECO:0000313" key="3">
    <source>
        <dbReference type="EMBL" id="SCC51455.1"/>
    </source>
</evidence>
<evidence type="ECO:0000256" key="2">
    <source>
        <dbReference type="HAMAP-Rule" id="MF_00940"/>
    </source>
</evidence>
<dbReference type="PANTHER" id="PTHR34227">
    <property type="entry name" value="CHAPERONE PROTEIN YCDY"/>
    <property type="match status" value="1"/>
</dbReference>
<sequence length="203" mass="22852">MTDLTCENFIVTARVLGALFYYPPQSEQCQPLIAAFTQGDWAEQWPLPQTDLAPLVAGFAAPCDESLFAAWQRLFIGPWALPAPPWGSVWLDKESVLFGDSTLALRQWMRENNIAFDSRQNEPEDHFGALLLLAAWLAEEGNSVACDRLLAWHLLPWAGRFLTVFIDEAQHPFWCAAGKLAQLTLAQWQSNLLIPVAQKPLFR</sequence>
<dbReference type="SUPFAM" id="SSF89155">
    <property type="entry name" value="TorD-like"/>
    <property type="match status" value="1"/>
</dbReference>
<gene>
    <name evidence="2" type="primary">dmsD</name>
    <name evidence="3" type="ORF">GA0061070_103216</name>
</gene>
<dbReference type="RefSeq" id="WP_090136946.1">
    <property type="nucleotide sequence ID" value="NZ_FMBC01000032.1"/>
</dbReference>
<dbReference type="GO" id="GO:0005048">
    <property type="term" value="F:signal sequence binding"/>
    <property type="evidence" value="ECO:0007669"/>
    <property type="project" value="InterPro"/>
</dbReference>
<dbReference type="InterPro" id="IPR036411">
    <property type="entry name" value="TorD-like_sf"/>
</dbReference>
<dbReference type="Gene3D" id="1.10.3480.10">
    <property type="entry name" value="TorD-like"/>
    <property type="match status" value="1"/>
</dbReference>
<dbReference type="Proteomes" id="UP000198515">
    <property type="component" value="Unassembled WGS sequence"/>
</dbReference>
<keyword evidence="1 2" id="KW-0143">Chaperone</keyword>
<dbReference type="InterPro" id="IPR020945">
    <property type="entry name" value="DMSO/NO3_reduct_chaperone"/>
</dbReference>
<dbReference type="EMBL" id="FMBC01000032">
    <property type="protein sequence ID" value="SCC51455.1"/>
    <property type="molecule type" value="Genomic_DNA"/>
</dbReference>
<dbReference type="InterPro" id="IPR050289">
    <property type="entry name" value="TorD/DmsD_chaperones"/>
</dbReference>
<dbReference type="NCBIfam" id="NF008632">
    <property type="entry name" value="PRK11621.1"/>
    <property type="match status" value="1"/>
</dbReference>
<evidence type="ECO:0000313" key="4">
    <source>
        <dbReference type="Proteomes" id="UP000198515"/>
    </source>
</evidence>
<dbReference type="AlphaFoldDB" id="A0A1C4F6X7"/>
<protein>
    <recommendedName>
        <fullName evidence="2">Tat proofreading chaperone DmsD</fullName>
    </recommendedName>
    <alternativeName>
        <fullName evidence="2">DMSO reductase maturation protein</fullName>
    </alternativeName>
    <alternativeName>
        <fullName evidence="2">Twin-arginine leader-binding protein DmsD</fullName>
    </alternativeName>
</protein>
<dbReference type="PIRSF" id="PIRSF004690">
    <property type="entry name" value="DmsD"/>
    <property type="match status" value="1"/>
</dbReference>
<reference evidence="4" key="1">
    <citation type="submission" date="2016-08" db="EMBL/GenBank/DDBJ databases">
        <authorList>
            <person name="Varghese N."/>
            <person name="Submissions Spin"/>
        </authorList>
    </citation>
    <scope>NUCLEOTIDE SEQUENCE [LARGE SCALE GENOMIC DNA]</scope>
    <source>
        <strain evidence="4">REICA_142</strain>
    </source>
</reference>
<organism evidence="3 4">
    <name type="scientific">Kosakonia oryziphila</name>
    <dbReference type="NCBI Taxonomy" id="1005667"/>
    <lineage>
        <taxon>Bacteria</taxon>
        <taxon>Pseudomonadati</taxon>
        <taxon>Pseudomonadota</taxon>
        <taxon>Gammaproteobacteria</taxon>
        <taxon>Enterobacterales</taxon>
        <taxon>Enterobacteriaceae</taxon>
        <taxon>Kosakonia</taxon>
    </lineage>
</organism>
<comment type="similarity">
    <text evidence="2">Belongs to the TorD/DmsD family. DmsD subfamily.</text>
</comment>
<dbReference type="Pfam" id="PF02613">
    <property type="entry name" value="Nitrate_red_del"/>
    <property type="match status" value="1"/>
</dbReference>
<dbReference type="OrthoDB" id="3174863at2"/>
<dbReference type="HAMAP" id="MF_00940">
    <property type="entry name" value="DmsD_chaperone"/>
    <property type="match status" value="1"/>
</dbReference>
<comment type="function">
    <text evidence="2">Required for biogenesis/assembly of DMSO reductase, but not for the interaction of the DmsA signal peptide with the Tat system. May be part of a chaperone cascade complex that facilitates a folding-maturation pathway for the substrate protein.</text>
</comment>
<dbReference type="InterPro" id="IPR028611">
    <property type="entry name" value="DmsD_chaperone"/>
</dbReference>